<dbReference type="SUPFAM" id="SSF53474">
    <property type="entry name" value="alpha/beta-Hydrolases"/>
    <property type="match status" value="1"/>
</dbReference>
<dbReference type="GeneID" id="588166"/>
<reference evidence="10" key="1">
    <citation type="submission" date="2015-02" db="EMBL/GenBank/DDBJ databases">
        <title>Genome sequencing for Strongylocentrotus purpuratus.</title>
        <authorList>
            <person name="Murali S."/>
            <person name="Liu Y."/>
            <person name="Vee V."/>
            <person name="English A."/>
            <person name="Wang M."/>
            <person name="Skinner E."/>
            <person name="Han Y."/>
            <person name="Muzny D.M."/>
            <person name="Worley K.C."/>
            <person name="Gibbs R.A."/>
        </authorList>
    </citation>
    <scope>NUCLEOTIDE SEQUENCE</scope>
</reference>
<dbReference type="OMA" id="MEMPSML"/>
<evidence type="ECO:0000256" key="3">
    <source>
        <dbReference type="ARBA" id="ARBA00010088"/>
    </source>
</evidence>
<name>A0A7M7P1N3_STRPU</name>
<feature type="domain" description="Epoxide hydrolase N-terminal" evidence="8">
    <location>
        <begin position="59"/>
        <end position="166"/>
    </location>
</feature>
<dbReference type="Proteomes" id="UP000007110">
    <property type="component" value="Unassembled WGS sequence"/>
</dbReference>
<dbReference type="PIRSF" id="PIRSF001112">
    <property type="entry name" value="Epoxide_hydrolase"/>
    <property type="match status" value="1"/>
</dbReference>
<dbReference type="KEGG" id="spu:588166"/>
<keyword evidence="7" id="KW-0732">Signal</keyword>
<protein>
    <recommendedName>
        <fullName evidence="6">Epoxide hydrolase</fullName>
        <ecNumber evidence="6">3.3.2.9</ecNumber>
    </recommendedName>
</protein>
<evidence type="ECO:0000256" key="6">
    <source>
        <dbReference type="PIRNR" id="PIRNR001112"/>
    </source>
</evidence>
<dbReference type="PANTHER" id="PTHR21661">
    <property type="entry name" value="EPOXIDE HYDROLASE 1-RELATED"/>
    <property type="match status" value="1"/>
</dbReference>
<dbReference type="GO" id="GO:0004301">
    <property type="term" value="F:epoxide hydrolase activity"/>
    <property type="evidence" value="ECO:0000318"/>
    <property type="project" value="GO_Central"/>
</dbReference>
<dbReference type="InterPro" id="IPR016292">
    <property type="entry name" value="Epoxide_hydrolase"/>
</dbReference>
<keyword evidence="4 6" id="KW-0058">Aromatic hydrocarbons catabolism</keyword>
<evidence type="ECO:0000313" key="10">
    <source>
        <dbReference type="Proteomes" id="UP000007110"/>
    </source>
</evidence>
<dbReference type="PRINTS" id="PR00412">
    <property type="entry name" value="EPOXHYDRLASE"/>
</dbReference>
<dbReference type="Pfam" id="PF06441">
    <property type="entry name" value="EHN"/>
    <property type="match status" value="1"/>
</dbReference>
<evidence type="ECO:0000256" key="7">
    <source>
        <dbReference type="SAM" id="SignalP"/>
    </source>
</evidence>
<evidence type="ECO:0000256" key="1">
    <source>
        <dbReference type="ARBA" id="ARBA00000221"/>
    </source>
</evidence>
<keyword evidence="10" id="KW-1185">Reference proteome</keyword>
<comment type="catalytic activity">
    <reaction evidence="6">
        <text>cis-stilbene oxide + H2O = (1R,2R)-hydrobenzoin</text>
        <dbReference type="Rhea" id="RHEA:23900"/>
        <dbReference type="ChEBI" id="CHEBI:15377"/>
        <dbReference type="ChEBI" id="CHEBI:50004"/>
        <dbReference type="ChEBI" id="CHEBI:50014"/>
        <dbReference type="EC" id="3.3.2.9"/>
    </reaction>
</comment>
<dbReference type="OrthoDB" id="7130006at2759"/>
<dbReference type="InterPro" id="IPR010497">
    <property type="entry name" value="Epoxide_hydro_N"/>
</dbReference>
<dbReference type="PANTHER" id="PTHR21661:SF35">
    <property type="entry name" value="EPOXIDE HYDROLASE"/>
    <property type="match status" value="1"/>
</dbReference>
<evidence type="ECO:0000256" key="2">
    <source>
        <dbReference type="ARBA" id="ARBA00004111"/>
    </source>
</evidence>
<dbReference type="GO" id="GO:0033961">
    <property type="term" value="F:cis-stilbene-oxide hydrolase activity"/>
    <property type="evidence" value="ECO:0007669"/>
    <property type="project" value="UniProtKB-UniRule"/>
</dbReference>
<dbReference type="InParanoid" id="A0A7M7P1N3"/>
<feature type="signal peptide" evidence="7">
    <location>
        <begin position="1"/>
        <end position="21"/>
    </location>
</feature>
<dbReference type="EnsemblMetazoa" id="XM_030989130">
    <property type="protein sequence ID" value="XP_030844990"/>
    <property type="gene ID" value="LOC588166"/>
</dbReference>
<evidence type="ECO:0000313" key="9">
    <source>
        <dbReference type="EnsemblMetazoa" id="XP_030844990"/>
    </source>
</evidence>
<sequence>MGWKFAVIVLLLAVVMGYVFSLILTPTLKTETPDAGDGWWAPGAPQSSGSKLEQDTSLRKFTVNVSNDLLADLNLRIRNARLIEPLDNSAFEYGFNAGYMRHLQQYWLENYSWRDAEKRLNQFDQFLTNIEGIDVHFLHVKPKLKPGQKAKPLIIVHGWPGSVYEFYKILPMLTDPTSHGGSSDDFFEVICPSIPGFGFSEAPHKQGFTAAAAARILNKLMLRLGFKQYYAQAGDVGTAITVNMAIMYPDNVKGLHNNDLAQVSLKSFVYPMVASVWPSFFLPKEEERNALLPLGERISFVIAELGYMYVFGTQPDSLSMALNDSPMGLASLILEKYSSWTNRNWKKLEDGGLTQAYSMDDLLTNVMIYWINGNVASSVRLFKEEFGASAKGYPTMYASHVPFGYACFPYEFIGTTDWLMKVFHPRILHFSYFTTGGHFPAFQVPALLAQDIRDFARKVEAL</sequence>
<dbReference type="GO" id="GO:0097176">
    <property type="term" value="P:epoxide metabolic process"/>
    <property type="evidence" value="ECO:0000318"/>
    <property type="project" value="GO_Central"/>
</dbReference>
<comment type="subcellular location">
    <subcellularLocation>
        <location evidence="6">Endoplasmic reticulum membrane</location>
    </subcellularLocation>
    <subcellularLocation>
        <location evidence="2">Microsome membrane</location>
        <topology evidence="2">Single-pass membrane protein</topology>
    </subcellularLocation>
</comment>
<dbReference type="InterPro" id="IPR029058">
    <property type="entry name" value="AB_hydrolase_fold"/>
</dbReference>
<comment type="catalytic activity">
    <reaction evidence="1 6">
        <text>1-(4-methoxyphenyl)-N-methyl-N-[(3-methyloxetan-3-yl)methyl]methanamine + H2O = 2-{[(4-methoxybenzyl)(methyl)amino]methyl}-2-methylpropane-1,3-diol</text>
        <dbReference type="Rhea" id="RHEA:55764"/>
        <dbReference type="ChEBI" id="CHEBI:15377"/>
        <dbReference type="ChEBI" id="CHEBI:139161"/>
        <dbReference type="ChEBI" id="CHEBI:139164"/>
        <dbReference type="EC" id="3.3.2.9"/>
    </reaction>
</comment>
<organism evidence="9 10">
    <name type="scientific">Strongylocentrotus purpuratus</name>
    <name type="common">Purple sea urchin</name>
    <dbReference type="NCBI Taxonomy" id="7668"/>
    <lineage>
        <taxon>Eukaryota</taxon>
        <taxon>Metazoa</taxon>
        <taxon>Echinodermata</taxon>
        <taxon>Eleutherozoa</taxon>
        <taxon>Echinozoa</taxon>
        <taxon>Echinoidea</taxon>
        <taxon>Euechinoidea</taxon>
        <taxon>Echinacea</taxon>
        <taxon>Camarodonta</taxon>
        <taxon>Echinidea</taxon>
        <taxon>Strongylocentrotidae</taxon>
        <taxon>Strongylocentrotus</taxon>
    </lineage>
</organism>
<evidence type="ECO:0000256" key="5">
    <source>
        <dbReference type="ARBA" id="ARBA00022801"/>
    </source>
</evidence>
<dbReference type="RefSeq" id="XP_030844990.1">
    <property type="nucleotide sequence ID" value="XM_030989130.1"/>
</dbReference>
<feature type="chain" id="PRO_5029664495" description="Epoxide hydrolase" evidence="7">
    <location>
        <begin position="22"/>
        <end position="462"/>
    </location>
</feature>
<reference evidence="9" key="2">
    <citation type="submission" date="2021-01" db="UniProtKB">
        <authorList>
            <consortium name="EnsemblMetazoa"/>
        </authorList>
    </citation>
    <scope>IDENTIFICATION</scope>
</reference>
<comment type="similarity">
    <text evidence="3 6">Belongs to the peptidase S33 family.</text>
</comment>
<evidence type="ECO:0000259" key="8">
    <source>
        <dbReference type="Pfam" id="PF06441"/>
    </source>
</evidence>
<evidence type="ECO:0000256" key="4">
    <source>
        <dbReference type="ARBA" id="ARBA00022797"/>
    </source>
</evidence>
<accession>A0A7M7P1N3</accession>
<dbReference type="EC" id="3.3.2.9" evidence="6"/>
<keyword evidence="5 6" id="KW-0378">Hydrolase</keyword>
<keyword evidence="6" id="KW-0472">Membrane</keyword>
<dbReference type="Gene3D" id="3.40.50.1820">
    <property type="entry name" value="alpha/beta hydrolase"/>
    <property type="match status" value="1"/>
</dbReference>
<dbReference type="GO" id="GO:0005789">
    <property type="term" value="C:endoplasmic reticulum membrane"/>
    <property type="evidence" value="ECO:0007669"/>
    <property type="project" value="UniProtKB-SubCell"/>
</dbReference>
<keyword evidence="6" id="KW-0256">Endoplasmic reticulum</keyword>
<dbReference type="AlphaFoldDB" id="A0A7M7P1N3"/>
<dbReference type="InterPro" id="IPR000639">
    <property type="entry name" value="Epox_hydrolase-like"/>
</dbReference>
<proteinExistence type="inferred from homology"/>